<dbReference type="Gene3D" id="3.90.1200.10">
    <property type="match status" value="1"/>
</dbReference>
<feature type="transmembrane region" description="Helical" evidence="7">
    <location>
        <begin position="323"/>
        <end position="345"/>
    </location>
</feature>
<feature type="transmembrane region" description="Helical" evidence="7">
    <location>
        <begin position="124"/>
        <end position="142"/>
    </location>
</feature>
<feature type="transmembrane region" description="Helical" evidence="7">
    <location>
        <begin position="578"/>
        <end position="595"/>
    </location>
</feature>
<keyword evidence="5 7" id="KW-0472">Membrane</keyword>
<feature type="transmembrane region" description="Helical" evidence="7">
    <location>
        <begin position="352"/>
        <end position="371"/>
    </location>
</feature>
<evidence type="ECO:0000256" key="2">
    <source>
        <dbReference type="ARBA" id="ARBA00022448"/>
    </source>
</evidence>
<gene>
    <name evidence="8" type="ORF">yc1106_07998</name>
</gene>
<sequence length="1059" mass="118220">MASAAEKSTAQGIEYASDASVDVAVAYEEGKVQGLGETIICTDEDNKRILRKTDTWMLSLLCMVYFLQSADKGIIGLTAVYGLKTDAHLKGNDYSNIGNIGYYAQLAVQPLAAWILVKLRYRQVLPVIIVCWGISVAGGLGGSKNYAGLLASRFFLGAFEAAVVPLFSMITIAFYRRSEQPFRVACWYSCYGLSTLISAPIVYGFGRIHSAHLYRYQIVYLFFGLLTIVIGAFTYWWAHDSPGEARFLTPEDRLKAIERVKANQQGIVSHKFNWAHVFEAWTEPKYWLYMIMVIAVNAGAAVSSVFGAIILQNLAGFTADEAVLLNMPFGALQFVSILLASWLAYRFKRKSPFLLGLVTIVIVGVALMVALPKTKANKGGLLAGYYLIAFVYAINPLLISWMGANCAGQTKKAVYYTSFNAGNAVGNIITPYIFDKKFAPQYVNALKGILAIWCILWGVVIVQMFVITWMQKKKCDEREAAGLPRNPIDYSMSGHQQDADADVHAENGLQDMTDRENIYFQLAHLAVAIRIVPTFVTPSVSPVTFGVTPFALNISQRSRGCPRASLPIYRMTGPLSRLFYYILIPCISIVLYSLYTPAQHPTQPMPVPSSAREVATALLAEKGLQLKSLERIQSLWAGYGEISRVTAVPVSASTAPSESYVLKLVTPPPTKADDEGHTRKILSYRVEQYFYTHLAPQMPSSLPVAQCIASINKHNADGTSITAMLLSDLKQQYPVAGEKRAVLTDTQVFAALDWLSGFHGFWWSRVKSFAPSSLVLPPLEEVQRHGQDTDEKSVWLNGGYTYLATRRKEYASLVEYDDTEWSALLTSRVEGHELSIAEMVAVFLAPKGSGGTPIDKYQTLIHGDVKSENLFTSTSGKDVAFYDFQYTGLGLGVCDLAKYFTCSVPLSMLVADQHVPEKLPMQTGEEQLLRRYWERLRETGEREYDWATFIRHWEVALVDWLRFQASWGFWGNTEWLEARVRSVLSDEEWRGFLISNRVETLACAFYAWWSHGMIVEIYPTTLPLLSSKATPDNKIAKIIFLFNNTKLLEWPSGKASHLY</sequence>
<evidence type="ECO:0000313" key="9">
    <source>
        <dbReference type="Proteomes" id="UP001056012"/>
    </source>
</evidence>
<dbReference type="FunFam" id="1.20.1250.20:FF:000064">
    <property type="entry name" value="MFS allantoate transporter"/>
    <property type="match status" value="1"/>
</dbReference>
<dbReference type="Proteomes" id="UP001056012">
    <property type="component" value="Chromosome 6"/>
</dbReference>
<comment type="subcellular location">
    <subcellularLocation>
        <location evidence="1">Membrane</location>
        <topology evidence="1">Multi-pass membrane protein</topology>
    </subcellularLocation>
</comment>
<feature type="transmembrane region" description="Helical" evidence="7">
    <location>
        <begin position="446"/>
        <end position="469"/>
    </location>
</feature>
<dbReference type="OrthoDB" id="4454541at2759"/>
<dbReference type="VEuPathDB" id="FungiDB:yc1106_07998"/>
<dbReference type="AlphaFoldDB" id="A0A9Q9DWB5"/>
<dbReference type="GO" id="GO:0022857">
    <property type="term" value="F:transmembrane transporter activity"/>
    <property type="evidence" value="ECO:0007669"/>
    <property type="project" value="InterPro"/>
</dbReference>
<comment type="similarity">
    <text evidence="6">Belongs to the major facilitator superfamily. Allantoate permease family.</text>
</comment>
<feature type="transmembrane region" description="Helical" evidence="7">
    <location>
        <begin position="218"/>
        <end position="238"/>
    </location>
</feature>
<evidence type="ECO:0000256" key="1">
    <source>
        <dbReference type="ARBA" id="ARBA00004141"/>
    </source>
</evidence>
<dbReference type="InterPro" id="IPR011009">
    <property type="entry name" value="Kinase-like_dom_sf"/>
</dbReference>
<dbReference type="InterPro" id="IPR004119">
    <property type="entry name" value="EcKL"/>
</dbReference>
<reference evidence="8" key="1">
    <citation type="submission" date="2021-12" db="EMBL/GenBank/DDBJ databases">
        <title>Curvularia clavata genome.</title>
        <authorList>
            <person name="Cao Y."/>
        </authorList>
    </citation>
    <scope>NUCLEOTIDE SEQUENCE</scope>
    <source>
        <strain evidence="8">Yc1106</strain>
    </source>
</reference>
<dbReference type="InterPro" id="IPR036259">
    <property type="entry name" value="MFS_trans_sf"/>
</dbReference>
<keyword evidence="4 7" id="KW-1133">Transmembrane helix</keyword>
<feature type="transmembrane region" description="Helical" evidence="7">
    <location>
        <begin position="383"/>
        <end position="401"/>
    </location>
</feature>
<evidence type="ECO:0000256" key="4">
    <source>
        <dbReference type="ARBA" id="ARBA00022989"/>
    </source>
</evidence>
<feature type="transmembrane region" description="Helical" evidence="7">
    <location>
        <begin position="56"/>
        <end position="80"/>
    </location>
</feature>
<evidence type="ECO:0000313" key="8">
    <source>
        <dbReference type="EMBL" id="USP80724.1"/>
    </source>
</evidence>
<accession>A0A9Q9DWB5</accession>
<feature type="transmembrane region" description="Helical" evidence="7">
    <location>
        <begin position="187"/>
        <end position="206"/>
    </location>
</feature>
<keyword evidence="2" id="KW-0813">Transport</keyword>
<keyword evidence="3 7" id="KW-0812">Transmembrane</keyword>
<evidence type="ECO:0000256" key="6">
    <source>
        <dbReference type="ARBA" id="ARBA00037968"/>
    </source>
</evidence>
<feature type="transmembrane region" description="Helical" evidence="7">
    <location>
        <begin position="154"/>
        <end position="175"/>
    </location>
</feature>
<dbReference type="SUPFAM" id="SSF56112">
    <property type="entry name" value="Protein kinase-like (PK-like)"/>
    <property type="match status" value="1"/>
</dbReference>
<feature type="transmembrane region" description="Helical" evidence="7">
    <location>
        <begin position="100"/>
        <end position="117"/>
    </location>
</feature>
<evidence type="ECO:0000256" key="3">
    <source>
        <dbReference type="ARBA" id="ARBA00022692"/>
    </source>
</evidence>
<feature type="transmembrane region" description="Helical" evidence="7">
    <location>
        <begin position="286"/>
        <end position="311"/>
    </location>
</feature>
<proteinExistence type="inferred from homology"/>
<evidence type="ECO:0000256" key="5">
    <source>
        <dbReference type="ARBA" id="ARBA00023136"/>
    </source>
</evidence>
<dbReference type="EMBL" id="CP089279">
    <property type="protein sequence ID" value="USP80724.1"/>
    <property type="molecule type" value="Genomic_DNA"/>
</dbReference>
<dbReference type="PANTHER" id="PTHR43791:SF16">
    <property type="entry name" value="TRANSPORTER, PUTATIVE (AFU_ORTHOLOGUE AFUA_3G01840)-RELATED"/>
    <property type="match status" value="1"/>
</dbReference>
<keyword evidence="9" id="KW-1185">Reference proteome</keyword>
<dbReference type="GO" id="GO:0016020">
    <property type="term" value="C:membrane"/>
    <property type="evidence" value="ECO:0007669"/>
    <property type="project" value="UniProtKB-SubCell"/>
</dbReference>
<dbReference type="InterPro" id="IPR011701">
    <property type="entry name" value="MFS"/>
</dbReference>
<organism evidence="8 9">
    <name type="scientific">Curvularia clavata</name>
    <dbReference type="NCBI Taxonomy" id="95742"/>
    <lineage>
        <taxon>Eukaryota</taxon>
        <taxon>Fungi</taxon>
        <taxon>Dikarya</taxon>
        <taxon>Ascomycota</taxon>
        <taxon>Pezizomycotina</taxon>
        <taxon>Dothideomycetes</taxon>
        <taxon>Pleosporomycetidae</taxon>
        <taxon>Pleosporales</taxon>
        <taxon>Pleosporineae</taxon>
        <taxon>Pleosporaceae</taxon>
        <taxon>Curvularia</taxon>
    </lineage>
</organism>
<name>A0A9Q9DWB5_CURCL</name>
<dbReference type="PANTHER" id="PTHR43791">
    <property type="entry name" value="PERMEASE-RELATED"/>
    <property type="match status" value="1"/>
</dbReference>
<dbReference type="Pfam" id="PF07690">
    <property type="entry name" value="MFS_1"/>
    <property type="match status" value="1"/>
</dbReference>
<protein>
    <submittedName>
        <fullName evidence="8">MFS general substrate transporter</fullName>
    </submittedName>
</protein>
<evidence type="ECO:0000256" key="7">
    <source>
        <dbReference type="SAM" id="Phobius"/>
    </source>
</evidence>
<feature type="transmembrane region" description="Helical" evidence="7">
    <location>
        <begin position="413"/>
        <end position="434"/>
    </location>
</feature>
<dbReference type="Pfam" id="PF02958">
    <property type="entry name" value="EcKL"/>
    <property type="match status" value="1"/>
</dbReference>
<dbReference type="SUPFAM" id="SSF103473">
    <property type="entry name" value="MFS general substrate transporter"/>
    <property type="match status" value="1"/>
</dbReference>
<dbReference type="Gene3D" id="1.20.1250.20">
    <property type="entry name" value="MFS general substrate transporter like domains"/>
    <property type="match status" value="2"/>
</dbReference>